<proteinExistence type="predicted"/>
<feature type="region of interest" description="Disordered" evidence="1">
    <location>
        <begin position="41"/>
        <end position="65"/>
    </location>
</feature>
<accession>A0A0F8WK98</accession>
<organism evidence="2">
    <name type="scientific">marine sediment metagenome</name>
    <dbReference type="NCBI Taxonomy" id="412755"/>
    <lineage>
        <taxon>unclassified sequences</taxon>
        <taxon>metagenomes</taxon>
        <taxon>ecological metagenomes</taxon>
    </lineage>
</organism>
<dbReference type="AlphaFoldDB" id="A0A0F8WK98"/>
<gene>
    <name evidence="2" type="ORF">LCGC14_3142880</name>
</gene>
<sequence length="65" mass="7382">MITEIKFKGRFIDRIVKMSGMDYVKDAEVLCEMADASYEQWSDSKEGLQDETPEDMADGAIGAWE</sequence>
<protein>
    <submittedName>
        <fullName evidence="2">Uncharacterized protein</fullName>
    </submittedName>
</protein>
<evidence type="ECO:0000256" key="1">
    <source>
        <dbReference type="SAM" id="MobiDB-lite"/>
    </source>
</evidence>
<name>A0A0F8WK98_9ZZZZ</name>
<comment type="caution">
    <text evidence="2">The sequence shown here is derived from an EMBL/GenBank/DDBJ whole genome shotgun (WGS) entry which is preliminary data.</text>
</comment>
<reference evidence="2" key="1">
    <citation type="journal article" date="2015" name="Nature">
        <title>Complex archaea that bridge the gap between prokaryotes and eukaryotes.</title>
        <authorList>
            <person name="Spang A."/>
            <person name="Saw J.H."/>
            <person name="Jorgensen S.L."/>
            <person name="Zaremba-Niedzwiedzka K."/>
            <person name="Martijn J."/>
            <person name="Lind A.E."/>
            <person name="van Eijk R."/>
            <person name="Schleper C."/>
            <person name="Guy L."/>
            <person name="Ettema T.J."/>
        </authorList>
    </citation>
    <scope>NUCLEOTIDE SEQUENCE</scope>
</reference>
<dbReference type="EMBL" id="LAZR01068955">
    <property type="protein sequence ID" value="KKK48660.1"/>
    <property type="molecule type" value="Genomic_DNA"/>
</dbReference>
<evidence type="ECO:0000313" key="2">
    <source>
        <dbReference type="EMBL" id="KKK48660.1"/>
    </source>
</evidence>